<name>A0A3L7JFB2_9HYPH</name>
<comment type="caution">
    <text evidence="11">The sequence shown here is derived from an EMBL/GenBank/DDBJ whole genome shotgun (WGS) entry which is preliminary data.</text>
</comment>
<keyword evidence="7 10" id="KW-0808">Transferase</keyword>
<feature type="active site" description="Proton acceptor" evidence="10">
    <location>
        <position position="303"/>
    </location>
</feature>
<dbReference type="NCBIfam" id="TIGR03160">
    <property type="entry name" value="cobT_DBIPRT"/>
    <property type="match status" value="1"/>
</dbReference>
<proteinExistence type="inferred from homology"/>
<dbReference type="InterPro" id="IPR036087">
    <property type="entry name" value="Nict_dMeBzImd_PRibTrfase_sf"/>
</dbReference>
<gene>
    <name evidence="10 11" type="primary">cobT</name>
    <name evidence="11" type="ORF">D8780_08680</name>
</gene>
<dbReference type="EC" id="2.4.2.21" evidence="3 10"/>
<keyword evidence="5 10" id="KW-0169">Cobalamin biosynthesis</keyword>
<dbReference type="InterPro" id="IPR023195">
    <property type="entry name" value="Nict_dMeBzImd_PRibTrfase_N"/>
</dbReference>
<evidence type="ECO:0000256" key="9">
    <source>
        <dbReference type="ARBA" id="ARBA00047340"/>
    </source>
</evidence>
<accession>A0A3L7JFB2</accession>
<dbReference type="GO" id="GO:0008939">
    <property type="term" value="F:nicotinate-nucleotide-dimethylbenzimidazole phosphoribosyltransferase activity"/>
    <property type="evidence" value="ECO:0007669"/>
    <property type="project" value="UniProtKB-UniRule"/>
</dbReference>
<comment type="pathway">
    <text evidence="1 10">Nucleoside biosynthesis; alpha-ribazole biosynthesis; alpha-ribazole from 5,6-dimethylbenzimidazole: step 1/2.</text>
</comment>
<dbReference type="CDD" id="cd02439">
    <property type="entry name" value="DMB-PRT_CobT"/>
    <property type="match status" value="1"/>
</dbReference>
<evidence type="ECO:0000256" key="1">
    <source>
        <dbReference type="ARBA" id="ARBA00005049"/>
    </source>
</evidence>
<comment type="catalytic activity">
    <reaction evidence="9 10">
        <text>5,6-dimethylbenzimidazole + nicotinate beta-D-ribonucleotide = alpha-ribazole 5'-phosphate + nicotinate + H(+)</text>
        <dbReference type="Rhea" id="RHEA:11196"/>
        <dbReference type="ChEBI" id="CHEBI:15378"/>
        <dbReference type="ChEBI" id="CHEBI:15890"/>
        <dbReference type="ChEBI" id="CHEBI:32544"/>
        <dbReference type="ChEBI" id="CHEBI:57502"/>
        <dbReference type="ChEBI" id="CHEBI:57918"/>
        <dbReference type="EC" id="2.4.2.21"/>
    </reaction>
</comment>
<comment type="function">
    <text evidence="10">Catalyzes the synthesis of alpha-ribazole-5'-phosphate from nicotinate mononucleotide (NAMN) and 5,6-dimethylbenzimidazole (DMB).</text>
</comment>
<dbReference type="HAMAP" id="MF_00230">
    <property type="entry name" value="CobT"/>
    <property type="match status" value="1"/>
</dbReference>
<dbReference type="Pfam" id="PF02277">
    <property type="entry name" value="DBI_PRT"/>
    <property type="match status" value="1"/>
</dbReference>
<evidence type="ECO:0000313" key="11">
    <source>
        <dbReference type="EMBL" id="RLQ88271.1"/>
    </source>
</evidence>
<dbReference type="NCBIfam" id="NF000996">
    <property type="entry name" value="PRK00105.1"/>
    <property type="match status" value="1"/>
</dbReference>
<keyword evidence="12" id="KW-1185">Reference proteome</keyword>
<dbReference type="PANTHER" id="PTHR43463:SF1">
    <property type="entry name" value="NICOTINATE-NUCLEOTIDE--DIMETHYLBENZIMIDAZOLE PHOSPHORIBOSYLTRANSFERASE"/>
    <property type="match status" value="1"/>
</dbReference>
<dbReference type="EMBL" id="RCWN01000001">
    <property type="protein sequence ID" value="RLQ88271.1"/>
    <property type="molecule type" value="Genomic_DNA"/>
</dbReference>
<evidence type="ECO:0000256" key="2">
    <source>
        <dbReference type="ARBA" id="ARBA00007110"/>
    </source>
</evidence>
<evidence type="ECO:0000256" key="6">
    <source>
        <dbReference type="ARBA" id="ARBA00022676"/>
    </source>
</evidence>
<keyword evidence="6 10" id="KW-0328">Glycosyltransferase</keyword>
<dbReference type="GO" id="GO:0009236">
    <property type="term" value="P:cobalamin biosynthetic process"/>
    <property type="evidence" value="ECO:0007669"/>
    <property type="project" value="UniProtKB-UniRule"/>
</dbReference>
<dbReference type="Proteomes" id="UP000281094">
    <property type="component" value="Unassembled WGS sequence"/>
</dbReference>
<dbReference type="RefSeq" id="WP_121645237.1">
    <property type="nucleotide sequence ID" value="NZ_RCWN01000001.1"/>
</dbReference>
<organism evidence="11 12">
    <name type="scientific">Notoacmeibacter ruber</name>
    <dbReference type="NCBI Taxonomy" id="2670375"/>
    <lineage>
        <taxon>Bacteria</taxon>
        <taxon>Pseudomonadati</taxon>
        <taxon>Pseudomonadota</taxon>
        <taxon>Alphaproteobacteria</taxon>
        <taxon>Hyphomicrobiales</taxon>
        <taxon>Notoacmeibacteraceae</taxon>
        <taxon>Notoacmeibacter</taxon>
    </lineage>
</organism>
<evidence type="ECO:0000256" key="3">
    <source>
        <dbReference type="ARBA" id="ARBA00011991"/>
    </source>
</evidence>
<dbReference type="InterPro" id="IPR017846">
    <property type="entry name" value="Nict_dMeBzImd_PRibTrfase_bact"/>
</dbReference>
<dbReference type="InterPro" id="IPR003200">
    <property type="entry name" value="Nict_dMeBzImd_PRibTrfase"/>
</dbReference>
<dbReference type="UniPathway" id="UPA00061">
    <property type="reaction ID" value="UER00516"/>
</dbReference>
<dbReference type="Gene3D" id="1.10.1610.10">
    <property type="match status" value="1"/>
</dbReference>
<sequence>MFDTLDAIAETVRNIPDMDHDAAAKAAERQAQLTKPAGSLGRLEDLAVWLAGWQGTPRPRLERIVTLVFAGNHGVVSKGVSAFPSNVTSQMVANFEHGGAAINQLCRVAGSELKVMALNLDEPASDFTQGPSLSEEAFLKAVNIGFEAVPADADLVCIGEMGIGNTTAAAGVAYGLFEGAAEDWAGRGTGVDDEGLRRKVQVLNAGYDTNSALLHSSLGALRAFGGRELAAMFGAALACRVKGVALLVDGYVATAAVAPLFAMNGKGLDHAVFAHRSAEQAHQRLVARFGQTPLLDLGMRLGEGSGAVVATLLIKAAVETHNGMATFAEAGVSERESQS</sequence>
<evidence type="ECO:0000313" key="12">
    <source>
        <dbReference type="Proteomes" id="UP000281094"/>
    </source>
</evidence>
<evidence type="ECO:0000256" key="7">
    <source>
        <dbReference type="ARBA" id="ARBA00022679"/>
    </source>
</evidence>
<evidence type="ECO:0000256" key="4">
    <source>
        <dbReference type="ARBA" id="ARBA00015486"/>
    </source>
</evidence>
<evidence type="ECO:0000256" key="5">
    <source>
        <dbReference type="ARBA" id="ARBA00022573"/>
    </source>
</evidence>
<evidence type="ECO:0000256" key="10">
    <source>
        <dbReference type="HAMAP-Rule" id="MF_00230"/>
    </source>
</evidence>
<dbReference type="AlphaFoldDB" id="A0A3L7JFB2"/>
<comment type="similarity">
    <text evidence="2 10">Belongs to the CobT family.</text>
</comment>
<dbReference type="SUPFAM" id="SSF52733">
    <property type="entry name" value="Nicotinate mononucleotide:5,6-dimethylbenzimidazole phosphoribosyltransferase (CobT)"/>
    <property type="match status" value="1"/>
</dbReference>
<dbReference type="Gene3D" id="3.40.50.10210">
    <property type="match status" value="1"/>
</dbReference>
<dbReference type="PANTHER" id="PTHR43463">
    <property type="entry name" value="NICOTINATE-NUCLEOTIDE--DIMETHYLBENZIMIDAZOLE PHOSPHORIBOSYLTRANSFERASE"/>
    <property type="match status" value="1"/>
</dbReference>
<evidence type="ECO:0000256" key="8">
    <source>
        <dbReference type="ARBA" id="ARBA00030686"/>
    </source>
</evidence>
<protein>
    <recommendedName>
        <fullName evidence="4 10">Nicotinate-nucleotide--dimethylbenzimidazole phosphoribosyltransferase</fullName>
        <shortName evidence="10">NN:DBI PRT</shortName>
        <ecNumber evidence="3 10">2.4.2.21</ecNumber>
    </recommendedName>
    <alternativeName>
        <fullName evidence="8 10">N(1)-alpha-phosphoribosyltransferase</fullName>
    </alternativeName>
</protein>
<reference evidence="11 12" key="1">
    <citation type="submission" date="2018-10" db="EMBL/GenBank/DDBJ databases">
        <title>Notoacmeibacter sp. M2BS9Y-3-1, whole genome shotgun sequence.</title>
        <authorList>
            <person name="Tuo L."/>
        </authorList>
    </citation>
    <scope>NUCLEOTIDE SEQUENCE [LARGE SCALE GENOMIC DNA]</scope>
    <source>
        <strain evidence="11 12">M2BS9Y-3-1</strain>
    </source>
</reference>